<dbReference type="AlphaFoldDB" id="A0A8H6BSX7"/>
<dbReference type="Proteomes" id="UP000536275">
    <property type="component" value="Unassembled WGS sequence"/>
</dbReference>
<proteinExistence type="predicted"/>
<comment type="caution">
    <text evidence="2">The sequence shown here is derived from an EMBL/GenBank/DDBJ whole genome shotgun (WGS) entry which is preliminary data.</text>
</comment>
<reference evidence="2 3" key="1">
    <citation type="submission" date="2020-03" db="EMBL/GenBank/DDBJ databases">
        <title>FDA dAtabase for Regulatory Grade micrObial Sequences (FDA-ARGOS): Supporting development and validation of Infectious Disease Dx tests.</title>
        <authorList>
            <person name="Campos J."/>
            <person name="Goldberg B."/>
            <person name="Tallon L."/>
            <person name="Sadzewicz L."/>
            <person name="Vavikolanu K."/>
            <person name="Mehta A."/>
            <person name="Aluvathingal J."/>
            <person name="Nadendla S."/>
            <person name="Nandy P."/>
            <person name="Geyer C."/>
            <person name="Yan Y."/>
            <person name="Sichtig H."/>
        </authorList>
    </citation>
    <scope>NUCLEOTIDE SEQUENCE [LARGE SCALE GENOMIC DNA]</scope>
    <source>
        <strain evidence="2 3">FDAARGOS_656</strain>
    </source>
</reference>
<name>A0A8H6BSX7_CANAX</name>
<evidence type="ECO:0000313" key="2">
    <source>
        <dbReference type="EMBL" id="KAF6062790.1"/>
    </source>
</evidence>
<feature type="region of interest" description="Disordered" evidence="1">
    <location>
        <begin position="56"/>
        <end position="80"/>
    </location>
</feature>
<gene>
    <name evidence="2" type="ORF">FOB64_005842</name>
</gene>
<dbReference type="EMBL" id="JABWAD010000061">
    <property type="protein sequence ID" value="KAF6062790.1"/>
    <property type="molecule type" value="Genomic_DNA"/>
</dbReference>
<protein>
    <submittedName>
        <fullName evidence="2">Uncharacterized protein</fullName>
    </submittedName>
</protein>
<organism evidence="2 3">
    <name type="scientific">Candida albicans</name>
    <name type="common">Yeast</name>
    <dbReference type="NCBI Taxonomy" id="5476"/>
    <lineage>
        <taxon>Eukaryota</taxon>
        <taxon>Fungi</taxon>
        <taxon>Dikarya</taxon>
        <taxon>Ascomycota</taxon>
        <taxon>Saccharomycotina</taxon>
        <taxon>Pichiomycetes</taxon>
        <taxon>Debaryomycetaceae</taxon>
        <taxon>Candida/Lodderomyces clade</taxon>
        <taxon>Candida</taxon>
    </lineage>
</organism>
<evidence type="ECO:0000313" key="3">
    <source>
        <dbReference type="Proteomes" id="UP000536275"/>
    </source>
</evidence>
<sequence>MNQDSTTLNFPTSENEITSTKTYTINSISPISVDSFNIDTTLGFELVSPNILNGFPGNDIPLQQQQQEHTGGYENRDEFP</sequence>
<accession>A0A8H6BSX7</accession>
<evidence type="ECO:0000256" key="1">
    <source>
        <dbReference type="SAM" id="MobiDB-lite"/>
    </source>
</evidence>